<feature type="domain" description="DUF4057" evidence="1">
    <location>
        <begin position="111"/>
        <end position="199"/>
    </location>
</feature>
<dbReference type="EMBL" id="JACMSC010000002">
    <property type="protein sequence ID" value="KAG6532132.1"/>
    <property type="molecule type" value="Genomic_DNA"/>
</dbReference>
<sequence length="203" mass="22629">MDVAEEEATRPLVVVGNVEEGDVVAEEVDRDDCVMDDGLGEGHEELVLDDAGNVHVVAAAGWVCDKEAPVIPPSSARPFDDDDYQPYNSYSSYFVDSRRTLIKMDQNLSARMSGNYMADLLPWPNEPAKERLLILLLLELQDFFSSFSTLKSTDRISPTMFGMPMTKEEAKIVNKRKSLVLKLQDMNGNGIFDTDDDAHDASY</sequence>
<gene>
    <name evidence="2" type="ORF">ZIOFF_005970</name>
</gene>
<dbReference type="Proteomes" id="UP000734854">
    <property type="component" value="Unassembled WGS sequence"/>
</dbReference>
<organism evidence="2 3">
    <name type="scientific">Zingiber officinale</name>
    <name type="common">Ginger</name>
    <name type="synonym">Amomum zingiber</name>
    <dbReference type="NCBI Taxonomy" id="94328"/>
    <lineage>
        <taxon>Eukaryota</taxon>
        <taxon>Viridiplantae</taxon>
        <taxon>Streptophyta</taxon>
        <taxon>Embryophyta</taxon>
        <taxon>Tracheophyta</taxon>
        <taxon>Spermatophyta</taxon>
        <taxon>Magnoliopsida</taxon>
        <taxon>Liliopsida</taxon>
        <taxon>Zingiberales</taxon>
        <taxon>Zingiberaceae</taxon>
        <taxon>Zingiber</taxon>
    </lineage>
</organism>
<evidence type="ECO:0000313" key="2">
    <source>
        <dbReference type="EMBL" id="KAG6532132.1"/>
    </source>
</evidence>
<reference evidence="2 3" key="1">
    <citation type="submission" date="2020-08" db="EMBL/GenBank/DDBJ databases">
        <title>Plant Genome Project.</title>
        <authorList>
            <person name="Zhang R.-G."/>
        </authorList>
    </citation>
    <scope>NUCLEOTIDE SEQUENCE [LARGE SCALE GENOMIC DNA]</scope>
    <source>
        <tissue evidence="2">Rhizome</tissue>
    </source>
</reference>
<evidence type="ECO:0000313" key="3">
    <source>
        <dbReference type="Proteomes" id="UP000734854"/>
    </source>
</evidence>
<dbReference type="Pfam" id="PF13266">
    <property type="entry name" value="DUF4057"/>
    <property type="match status" value="1"/>
</dbReference>
<dbReference type="InterPro" id="IPR025131">
    <property type="entry name" value="DUF4057"/>
</dbReference>
<keyword evidence="3" id="KW-1185">Reference proteome</keyword>
<accession>A0A8J5HP47</accession>
<name>A0A8J5HP47_ZINOF</name>
<evidence type="ECO:0000259" key="1">
    <source>
        <dbReference type="Pfam" id="PF13266"/>
    </source>
</evidence>
<comment type="caution">
    <text evidence="2">The sequence shown here is derived from an EMBL/GenBank/DDBJ whole genome shotgun (WGS) entry which is preliminary data.</text>
</comment>
<proteinExistence type="predicted"/>
<protein>
    <recommendedName>
        <fullName evidence="1">DUF4057 domain-containing protein</fullName>
    </recommendedName>
</protein>
<dbReference type="AlphaFoldDB" id="A0A8J5HP47"/>